<keyword evidence="2" id="KW-1185">Reference proteome</keyword>
<evidence type="ECO:0000313" key="2">
    <source>
        <dbReference type="Proteomes" id="UP000594263"/>
    </source>
</evidence>
<accession>A0A7N0U2S8</accession>
<dbReference type="AlphaFoldDB" id="A0A7N0U2S8"/>
<dbReference type="Gramene" id="Kaladp0053s0134.1.v1.1">
    <property type="protein sequence ID" value="Kaladp0053s0134.1.v1.1.CDS.1"/>
    <property type="gene ID" value="Kaladp0053s0134.v1.1"/>
</dbReference>
<reference evidence="1" key="1">
    <citation type="submission" date="2021-01" db="UniProtKB">
        <authorList>
            <consortium name="EnsemblPlants"/>
        </authorList>
    </citation>
    <scope>IDENTIFICATION</scope>
</reference>
<dbReference type="Proteomes" id="UP000594263">
    <property type="component" value="Unplaced"/>
</dbReference>
<protein>
    <submittedName>
        <fullName evidence="1">Uncharacterized protein</fullName>
    </submittedName>
</protein>
<proteinExistence type="predicted"/>
<dbReference type="EnsemblPlants" id="Kaladp0053s0134.1.v1.1">
    <property type="protein sequence ID" value="Kaladp0053s0134.1.v1.1.CDS.1"/>
    <property type="gene ID" value="Kaladp0053s0134.v1.1"/>
</dbReference>
<name>A0A7N0U2S8_KALFE</name>
<sequence>MGSFLFQHPSQMVSHLADIPLRLLARSCIDNSSLRLLLPSGPASANCYLTGSIARCGSLPLQSACLS</sequence>
<evidence type="ECO:0000313" key="1">
    <source>
        <dbReference type="EnsemblPlants" id="Kaladp0053s0134.1.v1.1.CDS.1"/>
    </source>
</evidence>
<organism evidence="1 2">
    <name type="scientific">Kalanchoe fedtschenkoi</name>
    <name type="common">Lavender scallops</name>
    <name type="synonym">South American air plant</name>
    <dbReference type="NCBI Taxonomy" id="63787"/>
    <lineage>
        <taxon>Eukaryota</taxon>
        <taxon>Viridiplantae</taxon>
        <taxon>Streptophyta</taxon>
        <taxon>Embryophyta</taxon>
        <taxon>Tracheophyta</taxon>
        <taxon>Spermatophyta</taxon>
        <taxon>Magnoliopsida</taxon>
        <taxon>eudicotyledons</taxon>
        <taxon>Gunneridae</taxon>
        <taxon>Pentapetalae</taxon>
        <taxon>Saxifragales</taxon>
        <taxon>Crassulaceae</taxon>
        <taxon>Kalanchoe</taxon>
    </lineage>
</organism>